<accession>A0A0R3CV61</accession>
<sequence>MTDQRHNAPRRYFVDAQGHRVLIGLSPEETAEFEALDLASNETGQFTSEVRVRKGAAADGEIRWHELYSKHAGAWRAWIAQSQTARAPDSGFVNYV</sequence>
<evidence type="ECO:0000313" key="1">
    <source>
        <dbReference type="EMBL" id="KRQ01499.1"/>
    </source>
</evidence>
<dbReference type="RefSeq" id="WP_036011277.1">
    <property type="nucleotide sequence ID" value="NZ_CP104173.1"/>
</dbReference>
<dbReference type="EMBL" id="LJYF01000004">
    <property type="protein sequence ID" value="KRQ01499.1"/>
    <property type="molecule type" value="Genomic_DNA"/>
</dbReference>
<dbReference type="Proteomes" id="UP000051380">
    <property type="component" value="Unassembled WGS sequence"/>
</dbReference>
<reference evidence="1 2" key="1">
    <citation type="submission" date="2015-09" db="EMBL/GenBank/DDBJ databases">
        <title>Draft Genome Sequence of the Strain BR 3267 (Bradyrhizobium yuanmingense) recommended as inoculant for cowpea in Brazil.</title>
        <authorList>
            <person name="Simoes-Araujo J.L."/>
            <person name="Zilli J.E."/>
        </authorList>
    </citation>
    <scope>NUCLEOTIDE SEQUENCE [LARGE SCALE GENOMIC DNA]</scope>
    <source>
        <strain evidence="1 2">BR3267</strain>
    </source>
</reference>
<name>A0A0R3CV61_9BRAD</name>
<protein>
    <submittedName>
        <fullName evidence="1">Uncharacterized protein</fullName>
    </submittedName>
</protein>
<proteinExistence type="predicted"/>
<gene>
    <name evidence="1" type="ORF">AOQ72_08505</name>
</gene>
<dbReference type="AlphaFoldDB" id="A0A0R3CV61"/>
<comment type="caution">
    <text evidence="1">The sequence shown here is derived from an EMBL/GenBank/DDBJ whole genome shotgun (WGS) entry which is preliminary data.</text>
</comment>
<dbReference type="GeneID" id="93174905"/>
<dbReference type="OrthoDB" id="8139096at2"/>
<organism evidence="1 2">
    <name type="scientific">Bradyrhizobium yuanmingense</name>
    <dbReference type="NCBI Taxonomy" id="108015"/>
    <lineage>
        <taxon>Bacteria</taxon>
        <taxon>Pseudomonadati</taxon>
        <taxon>Pseudomonadota</taxon>
        <taxon>Alphaproteobacteria</taxon>
        <taxon>Hyphomicrobiales</taxon>
        <taxon>Nitrobacteraceae</taxon>
        <taxon>Bradyrhizobium</taxon>
    </lineage>
</organism>
<evidence type="ECO:0000313" key="2">
    <source>
        <dbReference type="Proteomes" id="UP000051380"/>
    </source>
</evidence>